<dbReference type="AlphaFoldDB" id="A0AAV3P0J1"/>
<dbReference type="PANTHER" id="PTHR32246:SF163">
    <property type="entry name" value="PROTEIN SRC2-LIKE"/>
    <property type="match status" value="1"/>
</dbReference>
<organism evidence="2 3">
    <name type="scientific">Lithospermum erythrorhizon</name>
    <name type="common">Purple gromwell</name>
    <name type="synonym">Lithospermum officinale var. erythrorhizon</name>
    <dbReference type="NCBI Taxonomy" id="34254"/>
    <lineage>
        <taxon>Eukaryota</taxon>
        <taxon>Viridiplantae</taxon>
        <taxon>Streptophyta</taxon>
        <taxon>Embryophyta</taxon>
        <taxon>Tracheophyta</taxon>
        <taxon>Spermatophyta</taxon>
        <taxon>Magnoliopsida</taxon>
        <taxon>eudicotyledons</taxon>
        <taxon>Gunneridae</taxon>
        <taxon>Pentapetalae</taxon>
        <taxon>asterids</taxon>
        <taxon>lamiids</taxon>
        <taxon>Boraginales</taxon>
        <taxon>Boraginaceae</taxon>
        <taxon>Boraginoideae</taxon>
        <taxon>Lithospermeae</taxon>
        <taxon>Lithospermum</taxon>
    </lineage>
</organism>
<feature type="domain" description="C2" evidence="1">
    <location>
        <begin position="1"/>
        <end position="117"/>
    </location>
</feature>
<dbReference type="GO" id="GO:0006952">
    <property type="term" value="P:defense response"/>
    <property type="evidence" value="ECO:0007669"/>
    <property type="project" value="InterPro"/>
</dbReference>
<gene>
    <name evidence="2" type="ORF">LIER_05038</name>
</gene>
<sequence length="209" mass="24016">MKQLQEIKYRNLYIRLVSTDDLKNIKIFGKMSVYAFIYILGHPKSKKKTVVDKNCGTRPRWNNKMSFPIEERTITIPGLTLLVQIKAKKFCRDNKVLGEVYILIPELFQRAGIVGNEEQNGERVIDYQVNTLSGRGKGNLKIAYAFGEKSSYDIIDDVEMGHLKDIFIIIKEDILSFLNVISIILDMQTICHWECTHSLFMALGFTEGC</sequence>
<dbReference type="Proteomes" id="UP001454036">
    <property type="component" value="Unassembled WGS sequence"/>
</dbReference>
<reference evidence="2 3" key="1">
    <citation type="submission" date="2024-01" db="EMBL/GenBank/DDBJ databases">
        <title>The complete chloroplast genome sequence of Lithospermum erythrorhizon: insights into the phylogenetic relationship among Boraginaceae species and the maternal lineages of purple gromwells.</title>
        <authorList>
            <person name="Okada T."/>
            <person name="Watanabe K."/>
        </authorList>
    </citation>
    <scope>NUCLEOTIDE SEQUENCE [LARGE SCALE GENOMIC DNA]</scope>
</reference>
<dbReference type="CDD" id="cd04051">
    <property type="entry name" value="C2_SRC2_like"/>
    <property type="match status" value="1"/>
</dbReference>
<dbReference type="InterPro" id="IPR000008">
    <property type="entry name" value="C2_dom"/>
</dbReference>
<evidence type="ECO:0000313" key="2">
    <source>
        <dbReference type="EMBL" id="GAA0144647.1"/>
    </source>
</evidence>
<dbReference type="PANTHER" id="PTHR32246">
    <property type="entry name" value="INGRESSION PROTEIN FIC1"/>
    <property type="match status" value="1"/>
</dbReference>
<evidence type="ECO:0000313" key="3">
    <source>
        <dbReference type="Proteomes" id="UP001454036"/>
    </source>
</evidence>
<accession>A0AAV3P0J1</accession>
<keyword evidence="3" id="KW-1185">Reference proteome</keyword>
<dbReference type="InterPro" id="IPR035892">
    <property type="entry name" value="C2_domain_sf"/>
</dbReference>
<dbReference type="InterPro" id="IPR044750">
    <property type="entry name" value="C2_SRC2/BAP"/>
</dbReference>
<dbReference type="PROSITE" id="PS50004">
    <property type="entry name" value="C2"/>
    <property type="match status" value="1"/>
</dbReference>
<comment type="caution">
    <text evidence="2">The sequence shown here is derived from an EMBL/GenBank/DDBJ whole genome shotgun (WGS) entry which is preliminary data.</text>
</comment>
<dbReference type="SMART" id="SM00239">
    <property type="entry name" value="C2"/>
    <property type="match status" value="1"/>
</dbReference>
<name>A0AAV3P0J1_LITER</name>
<proteinExistence type="predicted"/>
<evidence type="ECO:0000259" key="1">
    <source>
        <dbReference type="PROSITE" id="PS50004"/>
    </source>
</evidence>
<dbReference type="Pfam" id="PF00168">
    <property type="entry name" value="C2"/>
    <property type="match status" value="1"/>
</dbReference>
<dbReference type="SUPFAM" id="SSF49562">
    <property type="entry name" value="C2 domain (Calcium/lipid-binding domain, CaLB)"/>
    <property type="match status" value="1"/>
</dbReference>
<dbReference type="EMBL" id="BAABME010000672">
    <property type="protein sequence ID" value="GAA0144647.1"/>
    <property type="molecule type" value="Genomic_DNA"/>
</dbReference>
<dbReference type="Gene3D" id="2.60.40.150">
    <property type="entry name" value="C2 domain"/>
    <property type="match status" value="1"/>
</dbReference>
<protein>
    <recommendedName>
        <fullName evidence="1">C2 domain-containing protein</fullName>
    </recommendedName>
</protein>